<feature type="compositionally biased region" description="Polar residues" evidence="1">
    <location>
        <begin position="142"/>
        <end position="151"/>
    </location>
</feature>
<evidence type="ECO:0000313" key="3">
    <source>
        <dbReference type="Proteomes" id="UP001633002"/>
    </source>
</evidence>
<reference evidence="2 3" key="1">
    <citation type="submission" date="2024-09" db="EMBL/GenBank/DDBJ databases">
        <title>Chromosome-scale assembly of Riccia sorocarpa.</title>
        <authorList>
            <person name="Paukszto L."/>
        </authorList>
    </citation>
    <scope>NUCLEOTIDE SEQUENCE [LARGE SCALE GENOMIC DNA]</scope>
    <source>
        <strain evidence="2">LP-2024</strain>
        <tissue evidence="2">Aerial parts of the thallus</tissue>
    </source>
</reference>
<sequence>MAQATDTVNSKIWRIWGDGRAKWRQAGRSPGPSTVPVHRMEPIGGDSRSVPNMPDRGQVMESQNRTGITNARKALFAETDNEGVRSDHPLDTVNFPPLAGQSGLEPSSSRPTGPSPSTSSAPTYEQSAAGSDGNKGGEDNPVQHTAATPTRDSQEEEISRHKPDEENFTPLSLVKAKRQHLRDSTEQPDNQQAEEINPASVAEGDTSEKEDWIDDSQRQNNTDLPEETETLVLVTEEHVNPSLHQILPAELVNSKKLGAWADVGDTDAEMIAAGSRRSKRETFRGRCAHT</sequence>
<evidence type="ECO:0000313" key="2">
    <source>
        <dbReference type="EMBL" id="KAL3692059.1"/>
    </source>
</evidence>
<protein>
    <submittedName>
        <fullName evidence="2">Uncharacterized protein</fullName>
    </submittedName>
</protein>
<dbReference type="AlphaFoldDB" id="A0ABD3HRU4"/>
<dbReference type="EMBL" id="JBJQOH010000003">
    <property type="protein sequence ID" value="KAL3692059.1"/>
    <property type="molecule type" value="Genomic_DNA"/>
</dbReference>
<evidence type="ECO:0000256" key="1">
    <source>
        <dbReference type="SAM" id="MobiDB-lite"/>
    </source>
</evidence>
<proteinExistence type="predicted"/>
<feature type="compositionally biased region" description="Low complexity" evidence="1">
    <location>
        <begin position="106"/>
        <end position="123"/>
    </location>
</feature>
<comment type="caution">
    <text evidence="2">The sequence shown here is derived from an EMBL/GenBank/DDBJ whole genome shotgun (WGS) entry which is preliminary data.</text>
</comment>
<organism evidence="2 3">
    <name type="scientific">Riccia sorocarpa</name>
    <dbReference type="NCBI Taxonomy" id="122646"/>
    <lineage>
        <taxon>Eukaryota</taxon>
        <taxon>Viridiplantae</taxon>
        <taxon>Streptophyta</taxon>
        <taxon>Embryophyta</taxon>
        <taxon>Marchantiophyta</taxon>
        <taxon>Marchantiopsida</taxon>
        <taxon>Marchantiidae</taxon>
        <taxon>Marchantiales</taxon>
        <taxon>Ricciaceae</taxon>
        <taxon>Riccia</taxon>
    </lineage>
</organism>
<feature type="region of interest" description="Disordered" evidence="1">
    <location>
        <begin position="23"/>
        <end position="224"/>
    </location>
</feature>
<accession>A0ABD3HRU4</accession>
<keyword evidence="3" id="KW-1185">Reference proteome</keyword>
<dbReference type="Proteomes" id="UP001633002">
    <property type="component" value="Unassembled WGS sequence"/>
</dbReference>
<gene>
    <name evidence="2" type="ORF">R1sor_005710</name>
</gene>
<feature type="compositionally biased region" description="Polar residues" evidence="1">
    <location>
        <begin position="60"/>
        <end position="69"/>
    </location>
</feature>
<name>A0ABD3HRU4_9MARC</name>